<gene>
    <name evidence="7" type="ORF">ZIOFF_038748</name>
</gene>
<dbReference type="InterPro" id="IPR046342">
    <property type="entry name" value="CBS_dom_sf"/>
</dbReference>
<dbReference type="Gene3D" id="1.10.3080.10">
    <property type="entry name" value="Clc chloride channel"/>
    <property type="match status" value="1"/>
</dbReference>
<feature type="transmembrane region" description="Helical" evidence="5">
    <location>
        <begin position="111"/>
        <end position="130"/>
    </location>
</feature>
<dbReference type="InterPro" id="IPR014743">
    <property type="entry name" value="Cl-channel_core"/>
</dbReference>
<feature type="transmembrane region" description="Helical" evidence="5">
    <location>
        <begin position="213"/>
        <end position="237"/>
    </location>
</feature>
<dbReference type="InterPro" id="IPR050368">
    <property type="entry name" value="ClC-type_chloride_channel"/>
</dbReference>
<accession>A0A8J5GF07</accession>
<evidence type="ECO:0000256" key="4">
    <source>
        <dbReference type="ARBA" id="ARBA00023136"/>
    </source>
</evidence>
<feature type="transmembrane region" description="Helical" evidence="5">
    <location>
        <begin position="244"/>
        <end position="265"/>
    </location>
</feature>
<dbReference type="Proteomes" id="UP000734854">
    <property type="component" value="Unassembled WGS sequence"/>
</dbReference>
<feature type="transmembrane region" description="Helical" evidence="5">
    <location>
        <begin position="173"/>
        <end position="193"/>
    </location>
</feature>
<protein>
    <recommendedName>
        <fullName evidence="6">FAR1 domain-containing protein</fullName>
    </recommendedName>
</protein>
<keyword evidence="2 5" id="KW-0812">Transmembrane</keyword>
<feature type="domain" description="FAR1" evidence="6">
    <location>
        <begin position="17"/>
        <end position="102"/>
    </location>
</feature>
<dbReference type="Pfam" id="PF03101">
    <property type="entry name" value="FAR1"/>
    <property type="match status" value="1"/>
</dbReference>
<name>A0A8J5GF07_ZINOF</name>
<dbReference type="GO" id="GO:0016020">
    <property type="term" value="C:membrane"/>
    <property type="evidence" value="ECO:0007669"/>
    <property type="project" value="UniProtKB-SubCell"/>
</dbReference>
<keyword evidence="4 5" id="KW-0472">Membrane</keyword>
<keyword evidence="8" id="KW-1185">Reference proteome</keyword>
<evidence type="ECO:0000256" key="2">
    <source>
        <dbReference type="ARBA" id="ARBA00022692"/>
    </source>
</evidence>
<dbReference type="InterPro" id="IPR001807">
    <property type="entry name" value="ClC"/>
</dbReference>
<evidence type="ECO:0000256" key="1">
    <source>
        <dbReference type="ARBA" id="ARBA00004141"/>
    </source>
</evidence>
<evidence type="ECO:0000313" key="8">
    <source>
        <dbReference type="Proteomes" id="UP000734854"/>
    </source>
</evidence>
<evidence type="ECO:0000256" key="3">
    <source>
        <dbReference type="ARBA" id="ARBA00022989"/>
    </source>
</evidence>
<dbReference type="EMBL" id="JACMSC010000011">
    <property type="protein sequence ID" value="KAG6498992.1"/>
    <property type="molecule type" value="Genomic_DNA"/>
</dbReference>
<evidence type="ECO:0000259" key="6">
    <source>
        <dbReference type="Pfam" id="PF03101"/>
    </source>
</evidence>
<dbReference type="PANTHER" id="PTHR43427">
    <property type="entry name" value="CHLORIDE CHANNEL PROTEIN CLC-E"/>
    <property type="match status" value="1"/>
</dbReference>
<dbReference type="SUPFAM" id="SSF54631">
    <property type="entry name" value="CBS-domain pair"/>
    <property type="match status" value="1"/>
</dbReference>
<dbReference type="CDD" id="cd00400">
    <property type="entry name" value="Voltage_gated_ClC"/>
    <property type="match status" value="1"/>
</dbReference>
<evidence type="ECO:0000256" key="5">
    <source>
        <dbReference type="SAM" id="Phobius"/>
    </source>
</evidence>
<evidence type="ECO:0000313" key="7">
    <source>
        <dbReference type="EMBL" id="KAG6498992.1"/>
    </source>
</evidence>
<dbReference type="GO" id="GO:0005794">
    <property type="term" value="C:Golgi apparatus"/>
    <property type="evidence" value="ECO:0007669"/>
    <property type="project" value="TreeGrafter"/>
</dbReference>
<comment type="subcellular location">
    <subcellularLocation>
        <location evidence="1">Membrane</location>
        <topology evidence="1">Multi-pass membrane protein</topology>
    </subcellularLocation>
</comment>
<comment type="caution">
    <text evidence="7">The sequence shown here is derived from an EMBL/GenBank/DDBJ whole genome shotgun (WGS) entry which is preliminary data.</text>
</comment>
<feature type="transmembrane region" description="Helical" evidence="5">
    <location>
        <begin position="142"/>
        <end position="161"/>
    </location>
</feature>
<organism evidence="7 8">
    <name type="scientific">Zingiber officinale</name>
    <name type="common">Ginger</name>
    <name type="synonym">Amomum zingiber</name>
    <dbReference type="NCBI Taxonomy" id="94328"/>
    <lineage>
        <taxon>Eukaryota</taxon>
        <taxon>Viridiplantae</taxon>
        <taxon>Streptophyta</taxon>
        <taxon>Embryophyta</taxon>
        <taxon>Tracheophyta</taxon>
        <taxon>Spermatophyta</taxon>
        <taxon>Magnoliopsida</taxon>
        <taxon>Liliopsida</taxon>
        <taxon>Zingiberales</taxon>
        <taxon>Zingiberaceae</taxon>
        <taxon>Zingiber</taxon>
    </lineage>
</organism>
<dbReference type="InterPro" id="IPR004330">
    <property type="entry name" value="FAR1_DNA_bnd_dom"/>
</dbReference>
<dbReference type="PANTHER" id="PTHR43427:SF3">
    <property type="entry name" value="CHLORIDE CHANNEL PROTEIN CLC-F"/>
    <property type="match status" value="1"/>
</dbReference>
<reference evidence="7 8" key="1">
    <citation type="submission" date="2020-08" db="EMBL/GenBank/DDBJ databases">
        <title>Plant Genome Project.</title>
        <authorList>
            <person name="Zhang R.-G."/>
        </authorList>
    </citation>
    <scope>NUCLEOTIDE SEQUENCE [LARGE SCALE GENOMIC DNA]</scope>
    <source>
        <tissue evidence="7">Rhizome</tissue>
    </source>
</reference>
<dbReference type="AlphaFoldDB" id="A0A8J5GF07"/>
<dbReference type="GO" id="GO:0015108">
    <property type="term" value="F:chloride transmembrane transporter activity"/>
    <property type="evidence" value="ECO:0007669"/>
    <property type="project" value="InterPro"/>
</dbReference>
<proteinExistence type="predicted"/>
<dbReference type="SUPFAM" id="SSF81340">
    <property type="entry name" value="Clc chloride channel"/>
    <property type="match status" value="1"/>
</dbReference>
<keyword evidence="3 5" id="KW-1133">Transmembrane helix</keyword>
<dbReference type="Pfam" id="PF00654">
    <property type="entry name" value="Voltage_CLC"/>
    <property type="match status" value="1"/>
</dbReference>
<dbReference type="GO" id="GO:0009507">
    <property type="term" value="C:chloroplast"/>
    <property type="evidence" value="ECO:0007669"/>
    <property type="project" value="TreeGrafter"/>
</dbReference>
<sequence>MIPKIGMTFISEDEVRNFYNPYAQNVGFGICKLGGKKGDDGKQKYFCFGCAKSGKTISQAKNALYPRPSTKTNCKAKINVVIRNDDNFVISSVSLEHNHVLSPGKSRHFRCGLGAGMIALKYPGILYWGFTNVEEILHTGKSASAPGIWLLTQLVCAKVVATAICKGSGLVGGLYAPSLMIGAALGAVFGGSAAELINSAIPGNGAVAQPQAYALVGMAATLASVCSVPLTSVLLLFELTKDYRILLPLMVTNGFVLTKILAMGYCDLELSQLETDIHRSGTINNEMLLDDLKVSLAMSKTQRQCNVDAIVLMHDKQQTCVLIIDHEDFLEGILTLGDIRRKGFETSGELPGTPRLHSNELCKFVKLNEAMTFLDREDVVQVEPHNALLKDLCNASLESQLDFEMEWLLFMRREFVFCCPKEDGCFVVSPSSDRTLSVLELSGSQILAQPISFLPPSGDLAASLSTIHSLKFQSKGKVTLEPIDPIGCRHVLALIHLLTDA</sequence>